<feature type="domain" description="HTH luxR-type" evidence="4">
    <location>
        <begin position="886"/>
        <end position="943"/>
    </location>
</feature>
<dbReference type="GO" id="GO:0006355">
    <property type="term" value="P:regulation of DNA-templated transcription"/>
    <property type="evidence" value="ECO:0007669"/>
    <property type="project" value="InterPro"/>
</dbReference>
<dbReference type="InterPro" id="IPR016032">
    <property type="entry name" value="Sig_transdc_resp-reg_C-effctor"/>
</dbReference>
<dbReference type="SUPFAM" id="SSF50998">
    <property type="entry name" value="Quinoprotein alcohol dehydrogenase-like"/>
    <property type="match status" value="1"/>
</dbReference>
<feature type="chain" id="PRO_5016077826" evidence="3">
    <location>
        <begin position="21"/>
        <end position="947"/>
    </location>
</feature>
<evidence type="ECO:0000259" key="4">
    <source>
        <dbReference type="SMART" id="SM00421"/>
    </source>
</evidence>
<dbReference type="SMART" id="SM00421">
    <property type="entry name" value="HTH_LUXR"/>
    <property type="match status" value="1"/>
</dbReference>
<keyword evidence="1" id="KW-0597">Phosphoprotein</keyword>
<dbReference type="SMART" id="SM00564">
    <property type="entry name" value="PQQ"/>
    <property type="match status" value="1"/>
</dbReference>
<dbReference type="InterPro" id="IPR015943">
    <property type="entry name" value="WD40/YVTN_repeat-like_dom_sf"/>
</dbReference>
<accession>A0A2X2RAR7</accession>
<dbReference type="Gene3D" id="1.10.10.10">
    <property type="entry name" value="Winged helix-like DNA-binding domain superfamily/Winged helix DNA-binding domain"/>
    <property type="match status" value="1"/>
</dbReference>
<keyword evidence="3" id="KW-0732">Signal</keyword>
<sequence>MKHFIILLIILLGHFPTTTAQNQDLPFVPPIYNYSQTQYKAGLQNWQISQCKTGVLYVANNQGLLTFDGQVWQLHYLPQKKIARSVLADNNDSKLRVYVGSFEEFGYFQRNAQNQLVYTSLKDQLKDYRFHNDEVWRIFKHQDKIYFQTFSSYFVFDGNQVRAFNPKPAPFAMFSDGNTLYMQGVNADFYTIDPQHRLHQKLSTNSLGGLVIATIPYQKELLLVTDKNGLFFFKPQTDQLRKFTTDIDALLPSIRLNRALITDEGNLILGSLSEGLYAINVSTGKLLWHIHKKNGLNNNTVLGLYEDIQHNLWVALDNGIAMIEIPSKLRFLNLNGDVELISDMAEQGNSYYLASNKGVFSLTNGKLNKLPNFSSQVWFVKQYDHQLFVGHNKGVSELVGDQLRPLSNVGVGGMDLKKGTIHGQEVLVGSSYSVLTIYKRDKAGRWEPSHIVDGFFDLTYRIEIDPMGNIWTNHIYKGVCKLSLTEDLKKVKHKTVFNKPKTKEALRLLKIRGKVVFADGSQFYYYDEDKEEIVPYTILNEQLPQLTKTRNIVPVNDNRFWFITATDYFLVSFADGQYKITEKIAFDELQHPTTEDRASVFVSSDGASFFCLDGSIARYTDNTPQTTYPYNLSLKSLRSYDRDTDQYLLEEITANPSFPYAKNNLVFQFQYPNFSKEHYQLWYVLEGYDKRWTQADSDFSIGYQNLPPGKYRLKVKVLNELNKELSLYSLPFQITTPWYKSLWAYIFYFVSFIGVSIVATAIYFRYKMKKKERSFLRERIRRQRLLESREQEVTKLQNQMLANQLEYKSKALAEATMLNIRRDEFLTNLIVELEQLMDNQKVSKAKSHLILQHIRENISEEDQWAVFQENFDMIHKNFFKNLKERFPSLTTTDLRICVLIRLNYTTKEIATMQGVSIRGVETARYRIRKKLNLSETDNLYDFFVKFQ</sequence>
<dbReference type="EMBL" id="UARG01000017">
    <property type="protein sequence ID" value="SQA78286.1"/>
    <property type="molecule type" value="Genomic_DNA"/>
</dbReference>
<dbReference type="SUPFAM" id="SSF46894">
    <property type="entry name" value="C-terminal effector domain of the bipartite response regulators"/>
    <property type="match status" value="1"/>
</dbReference>
<reference evidence="5 6" key="1">
    <citation type="submission" date="2018-06" db="EMBL/GenBank/DDBJ databases">
        <authorList>
            <consortium name="Pathogen Informatics"/>
            <person name="Doyle S."/>
        </authorList>
    </citation>
    <scope>NUCLEOTIDE SEQUENCE [LARGE SCALE GENOMIC DNA]</scope>
    <source>
        <strain evidence="5 6">NCTC11546</strain>
    </source>
</reference>
<evidence type="ECO:0000313" key="6">
    <source>
        <dbReference type="Proteomes" id="UP000249891"/>
    </source>
</evidence>
<protein>
    <submittedName>
        <fullName evidence="5">Response regulator containing a CheY-like receiver domain and a GGDEF domain</fullName>
    </submittedName>
</protein>
<keyword evidence="2" id="KW-0812">Transmembrane</keyword>
<name>A0A2X2RAR7_CAPOC</name>
<keyword evidence="2" id="KW-0472">Membrane</keyword>
<evidence type="ECO:0000313" key="5">
    <source>
        <dbReference type="EMBL" id="SQA78286.1"/>
    </source>
</evidence>
<feature type="transmembrane region" description="Helical" evidence="2">
    <location>
        <begin position="742"/>
        <end position="764"/>
    </location>
</feature>
<dbReference type="Pfam" id="PF07495">
    <property type="entry name" value="Y_Y_Y"/>
    <property type="match status" value="1"/>
</dbReference>
<evidence type="ECO:0000256" key="3">
    <source>
        <dbReference type="SAM" id="SignalP"/>
    </source>
</evidence>
<dbReference type="InterPro" id="IPR036388">
    <property type="entry name" value="WH-like_DNA-bd_sf"/>
</dbReference>
<dbReference type="PANTHER" id="PTHR43547:SF2">
    <property type="entry name" value="HYBRID SIGNAL TRANSDUCTION HISTIDINE KINASE C"/>
    <property type="match status" value="1"/>
</dbReference>
<dbReference type="InterPro" id="IPR011123">
    <property type="entry name" value="Y_Y_Y"/>
</dbReference>
<proteinExistence type="predicted"/>
<dbReference type="Gene3D" id="2.60.40.10">
    <property type="entry name" value="Immunoglobulins"/>
    <property type="match status" value="1"/>
</dbReference>
<dbReference type="GO" id="GO:0000155">
    <property type="term" value="F:phosphorelay sensor kinase activity"/>
    <property type="evidence" value="ECO:0007669"/>
    <property type="project" value="TreeGrafter"/>
</dbReference>
<dbReference type="InterPro" id="IPR013783">
    <property type="entry name" value="Ig-like_fold"/>
</dbReference>
<feature type="signal peptide" evidence="3">
    <location>
        <begin position="1"/>
        <end position="20"/>
    </location>
</feature>
<dbReference type="InterPro" id="IPR018391">
    <property type="entry name" value="PQQ_b-propeller_rpt"/>
</dbReference>
<keyword evidence="2" id="KW-1133">Transmembrane helix</keyword>
<dbReference type="GO" id="GO:0003677">
    <property type="term" value="F:DNA binding"/>
    <property type="evidence" value="ECO:0007669"/>
    <property type="project" value="InterPro"/>
</dbReference>
<gene>
    <name evidence="5" type="ORF">NCTC11546_01515</name>
</gene>
<dbReference type="PANTHER" id="PTHR43547">
    <property type="entry name" value="TWO-COMPONENT HISTIDINE KINASE"/>
    <property type="match status" value="1"/>
</dbReference>
<dbReference type="RefSeq" id="WP_128091496.1">
    <property type="nucleotide sequence ID" value="NZ_UARG01000017.1"/>
</dbReference>
<dbReference type="Gene3D" id="2.130.10.10">
    <property type="entry name" value="YVTN repeat-like/Quinoprotein amine dehydrogenase"/>
    <property type="match status" value="1"/>
</dbReference>
<evidence type="ECO:0000256" key="1">
    <source>
        <dbReference type="ARBA" id="ARBA00022553"/>
    </source>
</evidence>
<evidence type="ECO:0000256" key="2">
    <source>
        <dbReference type="SAM" id="Phobius"/>
    </source>
</evidence>
<dbReference type="AlphaFoldDB" id="A0A2X2RAR7"/>
<dbReference type="InterPro" id="IPR011047">
    <property type="entry name" value="Quinoprotein_ADH-like_sf"/>
</dbReference>
<organism evidence="5 6">
    <name type="scientific">Capnocytophaga ochracea</name>
    <dbReference type="NCBI Taxonomy" id="1018"/>
    <lineage>
        <taxon>Bacteria</taxon>
        <taxon>Pseudomonadati</taxon>
        <taxon>Bacteroidota</taxon>
        <taxon>Flavobacteriia</taxon>
        <taxon>Flavobacteriales</taxon>
        <taxon>Flavobacteriaceae</taxon>
        <taxon>Capnocytophaga</taxon>
    </lineage>
</organism>
<dbReference type="Proteomes" id="UP000249891">
    <property type="component" value="Unassembled WGS sequence"/>
</dbReference>
<dbReference type="InterPro" id="IPR000792">
    <property type="entry name" value="Tscrpt_reg_LuxR_C"/>
</dbReference>